<dbReference type="PROSITE" id="PS51077">
    <property type="entry name" value="HTH_ICLR"/>
    <property type="match status" value="1"/>
</dbReference>
<dbReference type="PANTHER" id="PTHR30136:SF35">
    <property type="entry name" value="HTH-TYPE TRANSCRIPTIONAL REGULATOR RV1719"/>
    <property type="match status" value="1"/>
</dbReference>
<protein>
    <submittedName>
        <fullName evidence="6">IclR family transcriptional regulator</fullName>
    </submittedName>
</protein>
<dbReference type="InterPro" id="IPR029016">
    <property type="entry name" value="GAF-like_dom_sf"/>
</dbReference>
<dbReference type="EMBL" id="CP009246">
    <property type="protein sequence ID" value="APT87827.1"/>
    <property type="molecule type" value="Genomic_DNA"/>
</dbReference>
<dbReference type="PROSITE" id="PS51078">
    <property type="entry name" value="ICLR_ED"/>
    <property type="match status" value="1"/>
</dbReference>
<dbReference type="SUPFAM" id="SSF55781">
    <property type="entry name" value="GAF domain-like"/>
    <property type="match status" value="1"/>
</dbReference>
<dbReference type="Gene3D" id="1.10.10.10">
    <property type="entry name" value="Winged helix-like DNA-binding domain superfamily/Winged helix DNA-binding domain"/>
    <property type="match status" value="1"/>
</dbReference>
<keyword evidence="8" id="KW-1185">Reference proteome</keyword>
<evidence type="ECO:0000256" key="2">
    <source>
        <dbReference type="ARBA" id="ARBA00023125"/>
    </source>
</evidence>
<keyword evidence="1" id="KW-0805">Transcription regulation</keyword>
<evidence type="ECO:0000256" key="1">
    <source>
        <dbReference type="ARBA" id="ARBA00023015"/>
    </source>
</evidence>
<dbReference type="InterPro" id="IPR005471">
    <property type="entry name" value="Tscrpt_reg_IclR_N"/>
</dbReference>
<keyword evidence="2" id="KW-0238">DNA-binding</keyword>
<reference evidence="6 8" key="1">
    <citation type="submission" date="2014-08" db="EMBL/GenBank/DDBJ databases">
        <title>Complete genome sequence of Corynebacterium flavescens OJ8(T)(=DSM 20296(T)), isolated from cheese.</title>
        <authorList>
            <person name="Ruckert C."/>
            <person name="Albersmeier A."/>
            <person name="Winkler A."/>
            <person name="Kalinowski J."/>
        </authorList>
    </citation>
    <scope>NUCLEOTIDE SEQUENCE [LARGE SCALE GENOMIC DNA]</scope>
    <source>
        <strain evidence="6 8">OJ8</strain>
    </source>
</reference>
<dbReference type="SMART" id="SM00346">
    <property type="entry name" value="HTH_ICLR"/>
    <property type="match status" value="1"/>
</dbReference>
<dbReference type="RefSeq" id="WP_075730736.1">
    <property type="nucleotide sequence ID" value="NZ_BJNB01000077.1"/>
</dbReference>
<dbReference type="GO" id="GO:0003677">
    <property type="term" value="F:DNA binding"/>
    <property type="evidence" value="ECO:0007669"/>
    <property type="project" value="UniProtKB-KW"/>
</dbReference>
<dbReference type="Gene3D" id="3.30.450.40">
    <property type="match status" value="1"/>
</dbReference>
<sequence length="257" mass="27580">MAVAERVAALLFAFKANGEPRSVSELARAVGREKTQVSRMLKSMEQGGLVVQDPQSKRYTLAWGLRVLAGSAGNNVLARVCVPALRKLVAYTGEGALLSVQESTQSLTILREKSHQSLQAGGWVGRRSPLHCTASGRALLFDSADEEVDFLTRRDIGRSEYGTRTPGDLSTLLERLRNERERGYSVASEEVEIGLTSIGVPVRDSFGTIVGAINVSGPTSRLRAHKEDTGGLLLRTAHAVHQELLKIAAGKAGPLGP</sequence>
<dbReference type="SUPFAM" id="SSF46785">
    <property type="entry name" value="Winged helix' DNA-binding domain"/>
    <property type="match status" value="1"/>
</dbReference>
<evidence type="ECO:0000313" key="7">
    <source>
        <dbReference type="EMBL" id="GEB98923.1"/>
    </source>
</evidence>
<evidence type="ECO:0000313" key="6">
    <source>
        <dbReference type="EMBL" id="APT87827.1"/>
    </source>
</evidence>
<dbReference type="AlphaFoldDB" id="A0A1L7CPQ9"/>
<dbReference type="InterPro" id="IPR036390">
    <property type="entry name" value="WH_DNA-bd_sf"/>
</dbReference>
<accession>A0A1L7CPQ9</accession>
<dbReference type="Pfam" id="PF01614">
    <property type="entry name" value="IclR_C"/>
    <property type="match status" value="1"/>
</dbReference>
<dbReference type="InterPro" id="IPR011991">
    <property type="entry name" value="ArsR-like_HTH"/>
</dbReference>
<dbReference type="InterPro" id="IPR014757">
    <property type="entry name" value="Tscrpt_reg_IclR_C"/>
</dbReference>
<dbReference type="KEGG" id="cfc:CFLV_12135"/>
<proteinExistence type="predicted"/>
<dbReference type="Proteomes" id="UP000315353">
    <property type="component" value="Unassembled WGS sequence"/>
</dbReference>
<dbReference type="CDD" id="cd00090">
    <property type="entry name" value="HTH_ARSR"/>
    <property type="match status" value="1"/>
</dbReference>
<name>A0A1L7CPQ9_CORFL</name>
<dbReference type="GO" id="GO:0003700">
    <property type="term" value="F:DNA-binding transcription factor activity"/>
    <property type="evidence" value="ECO:0007669"/>
    <property type="project" value="TreeGrafter"/>
</dbReference>
<reference evidence="7 9" key="2">
    <citation type="submission" date="2019-06" db="EMBL/GenBank/DDBJ databases">
        <title>Whole genome shotgun sequence of Corynebacterium flavescens NBRC 14136.</title>
        <authorList>
            <person name="Hosoyama A."/>
            <person name="Uohara A."/>
            <person name="Ohji S."/>
            <person name="Ichikawa N."/>
        </authorList>
    </citation>
    <scope>NUCLEOTIDE SEQUENCE [LARGE SCALE GENOMIC DNA]</scope>
    <source>
        <strain evidence="7 9">NBRC 14136</strain>
    </source>
</reference>
<dbReference type="STRING" id="28028.CFLV_12135"/>
<dbReference type="InterPro" id="IPR050707">
    <property type="entry name" value="HTH_MetabolicPath_Reg"/>
</dbReference>
<feature type="domain" description="IclR-ED" evidence="5">
    <location>
        <begin position="64"/>
        <end position="257"/>
    </location>
</feature>
<dbReference type="OrthoDB" id="60629at2"/>
<evidence type="ECO:0000313" key="8">
    <source>
        <dbReference type="Proteomes" id="UP000185479"/>
    </source>
</evidence>
<evidence type="ECO:0000313" key="9">
    <source>
        <dbReference type="Proteomes" id="UP000315353"/>
    </source>
</evidence>
<dbReference type="Pfam" id="PF09339">
    <property type="entry name" value="HTH_IclR"/>
    <property type="match status" value="1"/>
</dbReference>
<evidence type="ECO:0000259" key="5">
    <source>
        <dbReference type="PROSITE" id="PS51078"/>
    </source>
</evidence>
<feature type="domain" description="HTH iclR-type" evidence="4">
    <location>
        <begin position="1"/>
        <end position="63"/>
    </location>
</feature>
<keyword evidence="3" id="KW-0804">Transcription</keyword>
<dbReference type="GeneID" id="82881414"/>
<dbReference type="Proteomes" id="UP000185479">
    <property type="component" value="Chromosome"/>
</dbReference>
<dbReference type="PANTHER" id="PTHR30136">
    <property type="entry name" value="HELIX-TURN-HELIX TRANSCRIPTIONAL REGULATOR, ICLR FAMILY"/>
    <property type="match status" value="1"/>
</dbReference>
<evidence type="ECO:0000259" key="4">
    <source>
        <dbReference type="PROSITE" id="PS51077"/>
    </source>
</evidence>
<organism evidence="6 8">
    <name type="scientific">Corynebacterium flavescens</name>
    <dbReference type="NCBI Taxonomy" id="28028"/>
    <lineage>
        <taxon>Bacteria</taxon>
        <taxon>Bacillati</taxon>
        <taxon>Actinomycetota</taxon>
        <taxon>Actinomycetes</taxon>
        <taxon>Mycobacteriales</taxon>
        <taxon>Corynebacteriaceae</taxon>
        <taxon>Corynebacterium</taxon>
    </lineage>
</organism>
<dbReference type="GO" id="GO:0045892">
    <property type="term" value="P:negative regulation of DNA-templated transcription"/>
    <property type="evidence" value="ECO:0007669"/>
    <property type="project" value="TreeGrafter"/>
</dbReference>
<gene>
    <name evidence="7" type="ORF">CFL01nite_24180</name>
    <name evidence="6" type="ORF">CFLV_12135</name>
</gene>
<evidence type="ECO:0000256" key="3">
    <source>
        <dbReference type="ARBA" id="ARBA00023163"/>
    </source>
</evidence>
<dbReference type="EMBL" id="BJNB01000077">
    <property type="protein sequence ID" value="GEB98923.1"/>
    <property type="molecule type" value="Genomic_DNA"/>
</dbReference>
<dbReference type="InterPro" id="IPR036388">
    <property type="entry name" value="WH-like_DNA-bd_sf"/>
</dbReference>